<sequence length="73" mass="8009">MYAVTGYTLEPVDDLDSGGLKDWALGTLDIPSLTIEIGTQDCPLPIEEFSSTWLRNRSVLAAIGRWVKAIEQA</sequence>
<reference evidence="1" key="1">
    <citation type="submission" date="2019-08" db="EMBL/GenBank/DDBJ databases">
        <authorList>
            <person name="Kucharzyk K."/>
            <person name="Murdoch R.W."/>
            <person name="Higgins S."/>
            <person name="Loffler F."/>
        </authorList>
    </citation>
    <scope>NUCLEOTIDE SEQUENCE</scope>
</reference>
<comment type="caution">
    <text evidence="1">The sequence shown here is derived from an EMBL/GenBank/DDBJ whole genome shotgun (WGS) entry which is preliminary data.</text>
</comment>
<name>A0A645FU27_9ZZZZ</name>
<proteinExistence type="predicted"/>
<evidence type="ECO:0008006" key="2">
    <source>
        <dbReference type="Google" id="ProtNLM"/>
    </source>
</evidence>
<dbReference type="SUPFAM" id="SSF53187">
    <property type="entry name" value="Zn-dependent exopeptidases"/>
    <property type="match status" value="1"/>
</dbReference>
<dbReference type="Gene3D" id="3.40.630.10">
    <property type="entry name" value="Zn peptidases"/>
    <property type="match status" value="1"/>
</dbReference>
<accession>A0A645FU27</accession>
<dbReference type="EMBL" id="VSSQ01064198">
    <property type="protein sequence ID" value="MPN17152.1"/>
    <property type="molecule type" value="Genomic_DNA"/>
</dbReference>
<organism evidence="1">
    <name type="scientific">bioreactor metagenome</name>
    <dbReference type="NCBI Taxonomy" id="1076179"/>
    <lineage>
        <taxon>unclassified sequences</taxon>
        <taxon>metagenomes</taxon>
        <taxon>ecological metagenomes</taxon>
    </lineage>
</organism>
<protein>
    <recommendedName>
        <fullName evidence="2">N-acetylmuramoyl-L-alanine amidase</fullName>
    </recommendedName>
</protein>
<gene>
    <name evidence="1" type="ORF">SDC9_164502</name>
</gene>
<dbReference type="AlphaFoldDB" id="A0A645FU27"/>
<evidence type="ECO:0000313" key="1">
    <source>
        <dbReference type="EMBL" id="MPN17152.1"/>
    </source>
</evidence>